<dbReference type="PANTHER" id="PTHR23159">
    <property type="entry name" value="CENTROSOMAL PROTEIN 2"/>
    <property type="match status" value="1"/>
</dbReference>
<evidence type="ECO:0000313" key="3">
    <source>
        <dbReference type="Proteomes" id="UP000772186"/>
    </source>
</evidence>
<dbReference type="PANTHER" id="PTHR23159:SF31">
    <property type="entry name" value="CENTROSOME-ASSOCIATED PROTEIN CEP250 ISOFORM X1"/>
    <property type="match status" value="1"/>
</dbReference>
<feature type="coiled-coil region" evidence="1">
    <location>
        <begin position="856"/>
        <end position="904"/>
    </location>
</feature>
<feature type="coiled-coil region" evidence="1">
    <location>
        <begin position="425"/>
        <end position="512"/>
    </location>
</feature>
<feature type="coiled-coil region" evidence="1">
    <location>
        <begin position="947"/>
        <end position="1117"/>
    </location>
</feature>
<sequence length="1571" mass="182740">MKNKLKITLPLAFSASILTPLISASCLHKLDNTYHGAKQLVDANPIQKFDGRKIINDRVLELRKLARESQKESDRLKQLYLEKKTIADHLANLTNANNAEYKSFDHISKKRLAEINEAWKFIEEKANEIQKLNAWVAKNKEYALELTQMSDISDDFSYYLLSNLKTQKQSLISKNKSEISAIESQISTSQSDLQKLADHNAKIAKLQSEIDSLNKLIQEKRNEVTTSIDSIKDAPEGSESTDWEKWIEELRSYKINILTKQMNELKYIISQNESKISNLKNKISEFKLDINANDEHVSKLNKLIETYNLEIQNLSNSSDPEANKDEIEKIKGYITSVQNYIKIIQDINEANKKTYGETIDNSSEINSKIDNLSKEADKLEKEIIELEAKQNQIPEIAERRIKIKSILRKISYSDPSYEMISHSNEAEIQKEIKEYEQLLAKYQEWHNKLKAQNEKESVLKEVEEHIKKIQKAIEDTKTENSYEFKTLTAEEKEKLLSEVKKIKKEINEISKNNGIDPENIIVKTYLHESLVEKMFMYPVYMIRLLEEKNTELQKTLNNRDYSLITNIKELENNKLAKEKELKSVSADLDSIKAKADQSQDIINKANESLNEIKQKNENLDKEIAEIDEIKKIVDKYDVSSLSPEKLEEIKKINLLNSIDYSPFASLIERESKNIKNNETRMEEVNKLIDQNNGKTKAAEDKIANWIHYISSNEYVQAYKKYKELHNSYLKLEELQKIQQRKDDLAEFENEIQIIDSSLRDELSTKAQEYKKILTQLEQAKSALTPEQKTLDDLNSAIKAKIEQKKQKHAEFIATTEKINQLISNKESLNDEEVKKLLPDNYVVNVEDDEKIQNVILEIHRERHKLFEADVQALDQEITKNQASFNEKTKQVEDIKNSIAKFEKEIESTPVEVKSRYSFIKEILNPLFEDRQININYYYKELAKDLGIEINEIEKLELLERNKELNKQINEKLQKDISDLNILIDKLANEVASEFVSIHLIDKFNQQRDKVAKLTDEISKNQANQELVKKLTAELEKEKKNYEDSKIELIKGFSDSDMVKTFGSYVEGVIENIEITKESDKNTLTNLAEENQKLKHEIEKIQKEISAEQKRIQKLQENQAEIYKIKYIVHMNEIESAKKISEIVSKYKDVDLVTSKALESKKEEEFHKETLVDIQKEADELKKKSEEKQVEADNFNKRAENILSVADKLHYEISHAKYYTYYSDFTELQISFKNLSLLATEKINADDLRSILYSYYDGTPFLTYLLQIEDKFIKENSLFSSNLGEIIAVKNIYNKIDNYYLDTLKAYLNKLEDKSFNSVYKNTLQFLKDNSVKVNGKNFKKFGFLKGYQSALPILSFLQNKETSYSIDIKNPPLFNEKIVPGSDKWKEYINDPVAFINNNSNLFADLSKIEDLTHKESYEEYINEMKDYGASLPQVAHLVQTLLFLTSEKRPIYLSARYVQVEENKYEIRFYLEVLKENADPNKLESYDVYDIFGNLNINDKNAKVLSSPLSYSEISKISSLPASFNNLENITNYKDIDNHASLNEIKSFIDKINKGSKLLMLERDMVKEIN</sequence>
<keyword evidence="3" id="KW-1185">Reference proteome</keyword>
<comment type="caution">
    <text evidence="2">The sequence shown here is derived from an EMBL/GenBank/DDBJ whole genome shotgun (WGS) entry which is preliminary data.</text>
</comment>
<dbReference type="EMBL" id="JAIQBY010000001">
    <property type="protein sequence ID" value="MBZ4195129.1"/>
    <property type="molecule type" value="Genomic_DNA"/>
</dbReference>
<organism evidence="2 3">
    <name type="scientific">Mycoplasma tauri</name>
    <dbReference type="NCBI Taxonomy" id="547987"/>
    <lineage>
        <taxon>Bacteria</taxon>
        <taxon>Bacillati</taxon>
        <taxon>Mycoplasmatota</taxon>
        <taxon>Mollicutes</taxon>
        <taxon>Mycoplasmataceae</taxon>
        <taxon>Mycoplasma</taxon>
    </lineage>
</organism>
<feature type="coiled-coil region" evidence="1">
    <location>
        <begin position="196"/>
        <end position="223"/>
    </location>
</feature>
<reference evidence="2 3" key="1">
    <citation type="submission" date="2021-09" db="EMBL/GenBank/DDBJ databases">
        <title>WGS of Mycoplasma sp. Zaradi2 strains.</title>
        <authorList>
            <person name="Spergser J."/>
        </authorList>
    </citation>
    <scope>NUCLEOTIDE SEQUENCE [LARGE SCALE GENOMIC DNA]</scope>
    <source>
        <strain evidence="2 3">1331</strain>
    </source>
</reference>
<evidence type="ECO:0000313" key="2">
    <source>
        <dbReference type="EMBL" id="MBZ4195129.1"/>
    </source>
</evidence>
<dbReference type="Proteomes" id="UP000772186">
    <property type="component" value="Unassembled WGS sequence"/>
</dbReference>
<feature type="coiled-coil region" evidence="1">
    <location>
        <begin position="730"/>
        <end position="779"/>
    </location>
</feature>
<dbReference type="RefSeq" id="WP_223644255.1">
    <property type="nucleotide sequence ID" value="NZ_JAIQBY010000001.1"/>
</dbReference>
<feature type="coiled-coil region" evidence="1">
    <location>
        <begin position="1163"/>
        <end position="1197"/>
    </location>
</feature>
<feature type="coiled-coil region" evidence="1">
    <location>
        <begin position="362"/>
        <end position="392"/>
    </location>
</feature>
<keyword evidence="1" id="KW-0175">Coiled coil</keyword>
<dbReference type="PROSITE" id="PS51257">
    <property type="entry name" value="PROKAR_LIPOPROTEIN"/>
    <property type="match status" value="1"/>
</dbReference>
<accession>A0A953NFI3</accession>
<protein>
    <recommendedName>
        <fullName evidence="4">Lipoprotein</fullName>
    </recommendedName>
</protein>
<feature type="coiled-coil region" evidence="1">
    <location>
        <begin position="567"/>
        <end position="632"/>
    </location>
</feature>
<name>A0A953NFI3_9MOLU</name>
<gene>
    <name evidence="2" type="ORF">LAD73_00095</name>
</gene>
<evidence type="ECO:0008006" key="4">
    <source>
        <dbReference type="Google" id="ProtNLM"/>
    </source>
</evidence>
<proteinExistence type="predicted"/>
<evidence type="ECO:0000256" key="1">
    <source>
        <dbReference type="SAM" id="Coils"/>
    </source>
</evidence>
<feature type="coiled-coil region" evidence="1">
    <location>
        <begin position="262"/>
        <end position="317"/>
    </location>
</feature>